<dbReference type="PANTHER" id="PTHR38480">
    <property type="entry name" value="SLR0254 PROTEIN"/>
    <property type="match status" value="1"/>
</dbReference>
<evidence type="ECO:0000256" key="1">
    <source>
        <dbReference type="ARBA" id="ARBA00004141"/>
    </source>
</evidence>
<protein>
    <submittedName>
        <fullName evidence="7">RDD family protein</fullName>
    </submittedName>
</protein>
<keyword evidence="3 5" id="KW-1133">Transmembrane helix</keyword>
<accession>A0A3M2L940</accession>
<evidence type="ECO:0000256" key="4">
    <source>
        <dbReference type="ARBA" id="ARBA00023136"/>
    </source>
</evidence>
<keyword evidence="8" id="KW-1185">Reference proteome</keyword>
<dbReference type="RefSeq" id="WP_122187057.1">
    <property type="nucleotide sequence ID" value="NZ_RFFH01000002.1"/>
</dbReference>
<keyword evidence="4 5" id="KW-0472">Membrane</keyword>
<reference evidence="7 8" key="1">
    <citation type="submission" date="2018-10" db="EMBL/GenBank/DDBJ databases">
        <title>Isolation from cow dung.</title>
        <authorList>
            <person name="Ling L."/>
        </authorList>
    </citation>
    <scope>NUCLEOTIDE SEQUENCE [LARGE SCALE GENOMIC DNA]</scope>
    <source>
        <strain evidence="7 8">NEAU-LL90</strain>
    </source>
</reference>
<evidence type="ECO:0000259" key="6">
    <source>
        <dbReference type="Pfam" id="PF06271"/>
    </source>
</evidence>
<feature type="transmembrane region" description="Helical" evidence="5">
    <location>
        <begin position="56"/>
        <end position="76"/>
    </location>
</feature>
<sequence length="274" mass="29124">MAVFTTGEGVALDLPIARIPTRAAAFLIDLLVQAVILNVLTAGLLLLVFQLRPDDAWVATGFLLIFVGVLAGYPIACETLLHGRTPGKLALGLRVVRDDGGPIDFRHALTRGLGGTIVDFWMLGGFGAVAVVTSACSPRGRRVGDILAGTVVVHNVSRVPYPALAVAPPWLAAWAHRLDLSGLTEDLALPVRTYLTRFPTLTPEVRHNLGHALVIAVCGRLRVPAPAGYPPMHILAAVVAERQRRTLAPAVPPARQPVTSTAPRTQEAAWVLQA</sequence>
<dbReference type="Pfam" id="PF06271">
    <property type="entry name" value="RDD"/>
    <property type="match status" value="1"/>
</dbReference>
<proteinExistence type="predicted"/>
<comment type="subcellular location">
    <subcellularLocation>
        <location evidence="1">Membrane</location>
        <topology evidence="1">Multi-pass membrane protein</topology>
    </subcellularLocation>
</comment>
<dbReference type="InterPro" id="IPR010432">
    <property type="entry name" value="RDD"/>
</dbReference>
<feature type="domain" description="RDD" evidence="6">
    <location>
        <begin position="19"/>
        <end position="149"/>
    </location>
</feature>
<dbReference type="Proteomes" id="UP000279275">
    <property type="component" value="Unassembled WGS sequence"/>
</dbReference>
<dbReference type="OrthoDB" id="9787732at2"/>
<dbReference type="AlphaFoldDB" id="A0A3M2L940"/>
<dbReference type="PANTHER" id="PTHR38480:SF1">
    <property type="entry name" value="SLR0254 PROTEIN"/>
    <property type="match status" value="1"/>
</dbReference>
<organism evidence="7 8">
    <name type="scientific">Nocardia stercoris</name>
    <dbReference type="NCBI Taxonomy" id="2483361"/>
    <lineage>
        <taxon>Bacteria</taxon>
        <taxon>Bacillati</taxon>
        <taxon>Actinomycetota</taxon>
        <taxon>Actinomycetes</taxon>
        <taxon>Mycobacteriales</taxon>
        <taxon>Nocardiaceae</taxon>
        <taxon>Nocardia</taxon>
    </lineage>
</organism>
<dbReference type="EMBL" id="RFFH01000002">
    <property type="protein sequence ID" value="RMI34132.1"/>
    <property type="molecule type" value="Genomic_DNA"/>
</dbReference>
<evidence type="ECO:0000256" key="3">
    <source>
        <dbReference type="ARBA" id="ARBA00022989"/>
    </source>
</evidence>
<name>A0A3M2L940_9NOCA</name>
<gene>
    <name evidence="7" type="ORF">EBN03_06820</name>
</gene>
<evidence type="ECO:0000313" key="8">
    <source>
        <dbReference type="Proteomes" id="UP000279275"/>
    </source>
</evidence>
<comment type="caution">
    <text evidence="7">The sequence shown here is derived from an EMBL/GenBank/DDBJ whole genome shotgun (WGS) entry which is preliminary data.</text>
</comment>
<keyword evidence="2 5" id="KW-0812">Transmembrane</keyword>
<evidence type="ECO:0000256" key="2">
    <source>
        <dbReference type="ARBA" id="ARBA00022692"/>
    </source>
</evidence>
<dbReference type="GO" id="GO:0016020">
    <property type="term" value="C:membrane"/>
    <property type="evidence" value="ECO:0007669"/>
    <property type="project" value="UniProtKB-SubCell"/>
</dbReference>
<evidence type="ECO:0000256" key="5">
    <source>
        <dbReference type="SAM" id="Phobius"/>
    </source>
</evidence>
<evidence type="ECO:0000313" key="7">
    <source>
        <dbReference type="EMBL" id="RMI34132.1"/>
    </source>
</evidence>
<feature type="transmembrane region" description="Helical" evidence="5">
    <location>
        <begin position="23"/>
        <end position="49"/>
    </location>
</feature>